<reference evidence="1" key="1">
    <citation type="journal article" date="2023" name="bioRxiv">
        <title>Improved chromosome-level genome assembly for marigold (Tagetes erecta).</title>
        <authorList>
            <person name="Jiang F."/>
            <person name="Yuan L."/>
            <person name="Wang S."/>
            <person name="Wang H."/>
            <person name="Xu D."/>
            <person name="Wang A."/>
            <person name="Fan W."/>
        </authorList>
    </citation>
    <scope>NUCLEOTIDE SEQUENCE</scope>
    <source>
        <strain evidence="1">WSJ</strain>
        <tissue evidence="1">Leaf</tissue>
    </source>
</reference>
<organism evidence="1 2">
    <name type="scientific">Tagetes erecta</name>
    <name type="common">African marigold</name>
    <dbReference type="NCBI Taxonomy" id="13708"/>
    <lineage>
        <taxon>Eukaryota</taxon>
        <taxon>Viridiplantae</taxon>
        <taxon>Streptophyta</taxon>
        <taxon>Embryophyta</taxon>
        <taxon>Tracheophyta</taxon>
        <taxon>Spermatophyta</taxon>
        <taxon>Magnoliopsida</taxon>
        <taxon>eudicotyledons</taxon>
        <taxon>Gunneridae</taxon>
        <taxon>Pentapetalae</taxon>
        <taxon>asterids</taxon>
        <taxon>campanulids</taxon>
        <taxon>Asterales</taxon>
        <taxon>Asteraceae</taxon>
        <taxon>Asteroideae</taxon>
        <taxon>Heliantheae alliance</taxon>
        <taxon>Tageteae</taxon>
        <taxon>Tagetes</taxon>
    </lineage>
</organism>
<dbReference type="AlphaFoldDB" id="A0AAD8KSR1"/>
<dbReference type="EMBL" id="JAUHHV010000004">
    <property type="protein sequence ID" value="KAK1428004.1"/>
    <property type="molecule type" value="Genomic_DNA"/>
</dbReference>
<name>A0AAD8KSR1_TARER</name>
<sequence>MLIVLSVRTRVFISIHTDAHVAPFQNPKPLLSSAISSRTILIFSDCSNMYFVTGSLSLTVVSYKAGNDIHMVIGTLDASCVQIIRLFVV</sequence>
<evidence type="ECO:0000313" key="2">
    <source>
        <dbReference type="Proteomes" id="UP001229421"/>
    </source>
</evidence>
<accession>A0AAD8KSR1</accession>
<evidence type="ECO:0000313" key="1">
    <source>
        <dbReference type="EMBL" id="KAK1428004.1"/>
    </source>
</evidence>
<protein>
    <submittedName>
        <fullName evidence="1">Uncharacterized protein</fullName>
    </submittedName>
</protein>
<dbReference type="Proteomes" id="UP001229421">
    <property type="component" value="Unassembled WGS sequence"/>
</dbReference>
<keyword evidence="2" id="KW-1185">Reference proteome</keyword>
<proteinExistence type="predicted"/>
<gene>
    <name evidence="1" type="ORF">QVD17_16816</name>
</gene>
<comment type="caution">
    <text evidence="1">The sequence shown here is derived from an EMBL/GenBank/DDBJ whole genome shotgun (WGS) entry which is preliminary data.</text>
</comment>